<dbReference type="EMBL" id="CP133721">
    <property type="protein sequence ID" value="WMW77998.1"/>
    <property type="molecule type" value="Genomic_DNA"/>
</dbReference>
<organism evidence="1 2">
    <name type="scientific">Flavobacterium nakdongensis</name>
    <dbReference type="NCBI Taxonomy" id="3073563"/>
    <lineage>
        <taxon>Bacteria</taxon>
        <taxon>Pseudomonadati</taxon>
        <taxon>Bacteroidota</taxon>
        <taxon>Flavobacteriia</taxon>
        <taxon>Flavobacteriales</taxon>
        <taxon>Flavobacteriaceae</taxon>
        <taxon>Flavobacterium</taxon>
    </lineage>
</organism>
<gene>
    <name evidence="1" type="ORF">RF683_00705</name>
</gene>
<name>A0ABY9RB03_9FLAO</name>
<dbReference type="RefSeq" id="WP_309532324.1">
    <property type="nucleotide sequence ID" value="NZ_CP133721.1"/>
</dbReference>
<proteinExistence type="predicted"/>
<keyword evidence="2" id="KW-1185">Reference proteome</keyword>
<evidence type="ECO:0000313" key="1">
    <source>
        <dbReference type="EMBL" id="WMW77998.1"/>
    </source>
</evidence>
<reference evidence="1" key="1">
    <citation type="submission" date="2023-09" db="EMBL/GenBank/DDBJ databases">
        <title>Flavobacterium sp. 20NA77.7 isolated from freshwater.</title>
        <authorList>
            <person name="Le V."/>
            <person name="Ko S.-R."/>
            <person name="Ahn C.-Y."/>
            <person name="Oh H.-M."/>
        </authorList>
    </citation>
    <scope>NUCLEOTIDE SEQUENCE</scope>
    <source>
        <strain evidence="1">20NA77.7</strain>
    </source>
</reference>
<accession>A0ABY9RB03</accession>
<protein>
    <submittedName>
        <fullName evidence="1">Uncharacterized protein</fullName>
    </submittedName>
</protein>
<dbReference type="Proteomes" id="UP001180481">
    <property type="component" value="Chromosome"/>
</dbReference>
<evidence type="ECO:0000313" key="2">
    <source>
        <dbReference type="Proteomes" id="UP001180481"/>
    </source>
</evidence>
<sequence length="103" mass="11641">MKKYAILTYWAKGTSNGTAPDGNGPARLNEGLYNSSHKMSDNTVADLIRNEEGKVIQFISQVDALNYCIKLGWNLEQTLFESHEGFNSRDPYSSYIFILSKQE</sequence>